<dbReference type="InterPro" id="IPR039281">
    <property type="entry name" value="AGP3/12/13/14/21"/>
</dbReference>
<protein>
    <submittedName>
        <fullName evidence="13">Uncharacterized protein</fullName>
    </submittedName>
</protein>
<evidence type="ECO:0000256" key="7">
    <source>
        <dbReference type="ARBA" id="ARBA00023180"/>
    </source>
</evidence>
<evidence type="ECO:0000256" key="2">
    <source>
        <dbReference type="ARBA" id="ARBA00005835"/>
    </source>
</evidence>
<comment type="subcellular location">
    <subcellularLocation>
        <location evidence="10">Endomembrane system</location>
        <topology evidence="10">Lipid-anchor</topology>
    </subcellularLocation>
    <subcellularLocation>
        <location evidence="1">Membrane</location>
        <topology evidence="1">Lipid-anchor</topology>
        <topology evidence="1">GPI-anchor</topology>
    </subcellularLocation>
</comment>
<dbReference type="Proteomes" id="UP001293593">
    <property type="component" value="Unassembled WGS sequence"/>
</dbReference>
<evidence type="ECO:0000313" key="13">
    <source>
        <dbReference type="EMBL" id="KAK4272320.1"/>
    </source>
</evidence>
<keyword evidence="9" id="KW-0449">Lipoprotein</keyword>
<organism evidence="13 14">
    <name type="scientific">Acacia crassicarpa</name>
    <name type="common">northern wattle</name>
    <dbReference type="NCBI Taxonomy" id="499986"/>
    <lineage>
        <taxon>Eukaryota</taxon>
        <taxon>Viridiplantae</taxon>
        <taxon>Streptophyta</taxon>
        <taxon>Embryophyta</taxon>
        <taxon>Tracheophyta</taxon>
        <taxon>Spermatophyta</taxon>
        <taxon>Magnoliopsida</taxon>
        <taxon>eudicotyledons</taxon>
        <taxon>Gunneridae</taxon>
        <taxon>Pentapetalae</taxon>
        <taxon>rosids</taxon>
        <taxon>fabids</taxon>
        <taxon>Fabales</taxon>
        <taxon>Fabaceae</taxon>
        <taxon>Caesalpinioideae</taxon>
        <taxon>mimosoid clade</taxon>
        <taxon>Acacieae</taxon>
        <taxon>Acacia</taxon>
    </lineage>
</organism>
<dbReference type="EMBL" id="JAWXYG010000005">
    <property type="protein sequence ID" value="KAK4272320.1"/>
    <property type="molecule type" value="Genomic_DNA"/>
</dbReference>
<evidence type="ECO:0000313" key="14">
    <source>
        <dbReference type="Proteomes" id="UP001293593"/>
    </source>
</evidence>
<keyword evidence="4 12" id="KW-0732">Signal</keyword>
<dbReference type="PANTHER" id="PTHR34114:SF11">
    <property type="entry name" value="ARABINOGALACTAN PROTEIN 13-RELATED"/>
    <property type="match status" value="1"/>
</dbReference>
<evidence type="ECO:0000256" key="1">
    <source>
        <dbReference type="ARBA" id="ARBA00004589"/>
    </source>
</evidence>
<feature type="chain" id="PRO_5041919665" evidence="12">
    <location>
        <begin position="25"/>
        <end position="57"/>
    </location>
</feature>
<keyword evidence="5" id="KW-0654">Proteoglycan</keyword>
<evidence type="ECO:0000256" key="10">
    <source>
        <dbReference type="ARBA" id="ARBA00037868"/>
    </source>
</evidence>
<feature type="transmembrane region" description="Helical" evidence="11">
    <location>
        <begin position="40"/>
        <end position="56"/>
    </location>
</feature>
<sequence length="57" mass="5819">MEAMRMKLFFVVVAFMAAVSAVSAAQAPAPSPTSDATALFVPSAVASLVALVFGLLF</sequence>
<keyword evidence="8" id="KW-0379">Hydroxylation</keyword>
<evidence type="ECO:0000256" key="9">
    <source>
        <dbReference type="ARBA" id="ARBA00023288"/>
    </source>
</evidence>
<evidence type="ECO:0000256" key="12">
    <source>
        <dbReference type="SAM" id="SignalP"/>
    </source>
</evidence>
<comment type="caution">
    <text evidence="13">The sequence shown here is derived from an EMBL/GenBank/DDBJ whole genome shotgun (WGS) entry which is preliminary data.</text>
</comment>
<accession>A0AAE1MPX8</accession>
<feature type="signal peptide" evidence="12">
    <location>
        <begin position="1"/>
        <end position="24"/>
    </location>
</feature>
<evidence type="ECO:0000256" key="3">
    <source>
        <dbReference type="ARBA" id="ARBA00022622"/>
    </source>
</evidence>
<dbReference type="GO" id="GO:0098552">
    <property type="term" value="C:side of membrane"/>
    <property type="evidence" value="ECO:0007669"/>
    <property type="project" value="UniProtKB-KW"/>
</dbReference>
<keyword evidence="6 11" id="KW-0472">Membrane</keyword>
<gene>
    <name evidence="13" type="ORF">QN277_020893</name>
</gene>
<keyword evidence="7" id="KW-0325">Glycoprotein</keyword>
<keyword evidence="14" id="KW-1185">Reference proteome</keyword>
<keyword evidence="11" id="KW-0812">Transmembrane</keyword>
<evidence type="ECO:0000256" key="5">
    <source>
        <dbReference type="ARBA" id="ARBA00022974"/>
    </source>
</evidence>
<dbReference type="AlphaFoldDB" id="A0AAE1MPX8"/>
<reference evidence="13" key="1">
    <citation type="submission" date="2023-10" db="EMBL/GenBank/DDBJ databases">
        <title>Chromosome-level genome of the transformable northern wattle, Acacia crassicarpa.</title>
        <authorList>
            <person name="Massaro I."/>
            <person name="Sinha N.R."/>
            <person name="Poethig S."/>
            <person name="Leichty A.R."/>
        </authorList>
    </citation>
    <scope>NUCLEOTIDE SEQUENCE</scope>
    <source>
        <strain evidence="13">Acra3RX</strain>
        <tissue evidence="13">Leaf</tissue>
    </source>
</reference>
<evidence type="ECO:0000256" key="11">
    <source>
        <dbReference type="SAM" id="Phobius"/>
    </source>
</evidence>
<evidence type="ECO:0000256" key="6">
    <source>
        <dbReference type="ARBA" id="ARBA00023136"/>
    </source>
</evidence>
<proteinExistence type="inferred from homology"/>
<comment type="similarity">
    <text evidence="2">Belongs to the AG-peptide AGP family.</text>
</comment>
<keyword evidence="11" id="KW-1133">Transmembrane helix</keyword>
<dbReference type="GO" id="GO:0012505">
    <property type="term" value="C:endomembrane system"/>
    <property type="evidence" value="ECO:0007669"/>
    <property type="project" value="UniProtKB-SubCell"/>
</dbReference>
<dbReference type="PANTHER" id="PTHR34114">
    <property type="entry name" value="ARABINOGALACTAN PEPTIDE 1"/>
    <property type="match status" value="1"/>
</dbReference>
<keyword evidence="3" id="KW-0336">GPI-anchor</keyword>
<evidence type="ECO:0000256" key="4">
    <source>
        <dbReference type="ARBA" id="ARBA00022729"/>
    </source>
</evidence>
<name>A0AAE1MPX8_9FABA</name>
<evidence type="ECO:0000256" key="8">
    <source>
        <dbReference type="ARBA" id="ARBA00023278"/>
    </source>
</evidence>